<evidence type="ECO:0000313" key="2">
    <source>
        <dbReference type="EMBL" id="ORX42565.1"/>
    </source>
</evidence>
<feature type="transmembrane region" description="Helical" evidence="1">
    <location>
        <begin position="64"/>
        <end position="87"/>
    </location>
</feature>
<sequence>MLTLEQIQAIEQSERQYFIESNRDQATYFQWLRSKGTNFTCYIQYLNSLSEEDVINNKIESIRIAIYAISKIFTFNFFYWTLLIFIIHRFSFKKPVMKIILLHFLIRGSGDVIDKLGEYFKHYYSNTPITDENGNVSYICQNNVYFTEMHPFRWFFTRQIGTVCWYFGEMIADWYPLIRTKAVTKDRSIWYVYLSCALFNLAKLSLILFHFTLKPEKLYDVNGVFDGQVVNNFYNTYWVIQISIIYTSLIYDFTVFFVLKRKLNEMGQSEFGFLKRFRNVSEFRILISIIISIVFLPICSVSIILKFYYRNKKGYQNLEFSFEDIRTMIANVQYYMIFIDQILLLHLKNESSINATTTPSCNKSCNNFNLSSISNQFNKNINGSKLYYEKLSNLNLNKEAEESKSNLLENRYSGDTSITINANNLRFTAMGLNDPSFLSNRSKGSNSNEDEYTNVTFNFSNINSYSNNFSNRNQRLPNCIERAELPPIEDNY</sequence>
<proteinExistence type="predicted"/>
<keyword evidence="1" id="KW-0472">Membrane</keyword>
<evidence type="ECO:0000256" key="1">
    <source>
        <dbReference type="SAM" id="Phobius"/>
    </source>
</evidence>
<reference evidence="2 3" key="1">
    <citation type="submission" date="2016-08" db="EMBL/GenBank/DDBJ databases">
        <title>Genomes of anaerobic fungi encode conserved fungal cellulosomes for biomass hydrolysis.</title>
        <authorList>
            <consortium name="DOE Joint Genome Institute"/>
            <person name="Haitjema C.H."/>
            <person name="Gilmore S.P."/>
            <person name="Henske J.K."/>
            <person name="Solomon K.V."/>
            <person name="De Groot R."/>
            <person name="Kuo A."/>
            <person name="Mondo S.J."/>
            <person name="Salamov A.A."/>
            <person name="Labutti K."/>
            <person name="Zhao Z."/>
            <person name="Chiniquy J."/>
            <person name="Barry K."/>
            <person name="Brewer H.M."/>
            <person name="Purvine S.O."/>
            <person name="Wright A.T."/>
            <person name="Boxma B."/>
            <person name="Van Alen T."/>
            <person name="Hackstein J.H."/>
            <person name="Baker S.E."/>
            <person name="Grigoriev I.V."/>
            <person name="O'Malley M.A."/>
        </authorList>
    </citation>
    <scope>NUCLEOTIDE SEQUENCE [LARGE SCALE GENOMIC DNA]</scope>
    <source>
        <strain evidence="3">finn</strain>
    </source>
</reference>
<reference evidence="2 3" key="2">
    <citation type="submission" date="2016-08" db="EMBL/GenBank/DDBJ databases">
        <title>Pervasive Adenine N6-methylation of Active Genes in Fungi.</title>
        <authorList>
            <consortium name="DOE Joint Genome Institute"/>
            <person name="Mondo S.J."/>
            <person name="Dannebaum R.O."/>
            <person name="Kuo R.C."/>
            <person name="Labutti K."/>
            <person name="Haridas S."/>
            <person name="Kuo A."/>
            <person name="Salamov A."/>
            <person name="Ahrendt S.R."/>
            <person name="Lipzen A."/>
            <person name="Sullivan W."/>
            <person name="Andreopoulos W.B."/>
            <person name="Clum A."/>
            <person name="Lindquist E."/>
            <person name="Daum C."/>
            <person name="Ramamoorthy G.K."/>
            <person name="Gryganskyi A."/>
            <person name="Culley D."/>
            <person name="Magnuson J.K."/>
            <person name="James T.Y."/>
            <person name="O'Malley M.A."/>
            <person name="Stajich J.E."/>
            <person name="Spatafora J.W."/>
            <person name="Visel A."/>
            <person name="Grigoriev I.V."/>
        </authorList>
    </citation>
    <scope>NUCLEOTIDE SEQUENCE [LARGE SCALE GENOMIC DNA]</scope>
    <source>
        <strain evidence="3">finn</strain>
    </source>
</reference>
<gene>
    <name evidence="2" type="ORF">BCR36DRAFT_362353</name>
</gene>
<evidence type="ECO:0000313" key="3">
    <source>
        <dbReference type="Proteomes" id="UP000193719"/>
    </source>
</evidence>
<dbReference type="OrthoDB" id="10440588at2759"/>
<dbReference type="EMBL" id="MCFH01000063">
    <property type="protein sequence ID" value="ORX42565.1"/>
    <property type="molecule type" value="Genomic_DNA"/>
</dbReference>
<accession>A0A1Y1UYB3</accession>
<keyword evidence="3" id="KW-1185">Reference proteome</keyword>
<protein>
    <submittedName>
        <fullName evidence="2">Uncharacterized protein</fullName>
    </submittedName>
</protein>
<feature type="transmembrane region" description="Helical" evidence="1">
    <location>
        <begin position="285"/>
        <end position="308"/>
    </location>
</feature>
<dbReference type="AlphaFoldDB" id="A0A1Y1UYB3"/>
<keyword evidence="1" id="KW-0812">Transmembrane</keyword>
<feature type="transmembrane region" description="Helical" evidence="1">
    <location>
        <begin position="238"/>
        <end position="259"/>
    </location>
</feature>
<keyword evidence="1" id="KW-1133">Transmembrane helix</keyword>
<dbReference type="Proteomes" id="UP000193719">
    <property type="component" value="Unassembled WGS sequence"/>
</dbReference>
<dbReference type="STRING" id="1754191.A0A1Y1UYB3"/>
<name>A0A1Y1UYB3_9FUNG</name>
<feature type="transmembrane region" description="Helical" evidence="1">
    <location>
        <begin position="189"/>
        <end position="211"/>
    </location>
</feature>
<comment type="caution">
    <text evidence="2">The sequence shown here is derived from an EMBL/GenBank/DDBJ whole genome shotgun (WGS) entry which is preliminary data.</text>
</comment>
<organism evidence="2 3">
    <name type="scientific">Piromyces finnis</name>
    <dbReference type="NCBI Taxonomy" id="1754191"/>
    <lineage>
        <taxon>Eukaryota</taxon>
        <taxon>Fungi</taxon>
        <taxon>Fungi incertae sedis</taxon>
        <taxon>Chytridiomycota</taxon>
        <taxon>Chytridiomycota incertae sedis</taxon>
        <taxon>Neocallimastigomycetes</taxon>
        <taxon>Neocallimastigales</taxon>
        <taxon>Neocallimastigaceae</taxon>
        <taxon>Piromyces</taxon>
    </lineage>
</organism>